<gene>
    <name evidence="2" type="ORF">SAMN02745218_01957</name>
</gene>
<dbReference type="Pfam" id="PF12728">
    <property type="entry name" value="HTH_17"/>
    <property type="match status" value="1"/>
</dbReference>
<dbReference type="InterPro" id="IPR010093">
    <property type="entry name" value="SinI_DNA-bd"/>
</dbReference>
<evidence type="ECO:0000313" key="3">
    <source>
        <dbReference type="Proteomes" id="UP000184196"/>
    </source>
</evidence>
<sequence length="64" mass="7161">MNEFVTPKQAAEILGISLRKVWVLIREGKLPVLDFGPRSRRIPVAALVEMAKRGTGMAREKVTK</sequence>
<dbReference type="AlphaFoldDB" id="A0A1M5AN63"/>
<reference evidence="3" key="1">
    <citation type="submission" date="2016-11" db="EMBL/GenBank/DDBJ databases">
        <authorList>
            <person name="Varghese N."/>
            <person name="Submissions S."/>
        </authorList>
    </citation>
    <scope>NUCLEOTIDE SEQUENCE [LARGE SCALE GENOMIC DNA]</scope>
    <source>
        <strain evidence="3">DSM 11792</strain>
    </source>
</reference>
<dbReference type="InterPro" id="IPR009061">
    <property type="entry name" value="DNA-bd_dom_put_sf"/>
</dbReference>
<protein>
    <submittedName>
        <fullName evidence="2">DNA binding domain-containing protein, excisionase family</fullName>
    </submittedName>
</protein>
<evidence type="ECO:0000259" key="1">
    <source>
        <dbReference type="Pfam" id="PF12728"/>
    </source>
</evidence>
<dbReference type="NCBIfam" id="TIGR01764">
    <property type="entry name" value="excise"/>
    <property type="match status" value="1"/>
</dbReference>
<dbReference type="SUPFAM" id="SSF46955">
    <property type="entry name" value="Putative DNA-binding domain"/>
    <property type="match status" value="1"/>
</dbReference>
<keyword evidence="3" id="KW-1185">Reference proteome</keyword>
<dbReference type="InterPro" id="IPR041657">
    <property type="entry name" value="HTH_17"/>
</dbReference>
<dbReference type="EMBL" id="FQUW01000022">
    <property type="protein sequence ID" value="SHF31372.1"/>
    <property type="molecule type" value="Genomic_DNA"/>
</dbReference>
<proteinExistence type="predicted"/>
<dbReference type="RefSeq" id="WP_073165630.1">
    <property type="nucleotide sequence ID" value="NZ_FQUW01000022.1"/>
</dbReference>
<accession>A0A1M5AN63</accession>
<dbReference type="Proteomes" id="UP000184196">
    <property type="component" value="Unassembled WGS sequence"/>
</dbReference>
<dbReference type="GO" id="GO:0003677">
    <property type="term" value="F:DNA binding"/>
    <property type="evidence" value="ECO:0007669"/>
    <property type="project" value="InterPro"/>
</dbReference>
<name>A0A1M5AN63_9FIRM</name>
<organism evidence="2 3">
    <name type="scientific">Desulfofundulus australicus DSM 11792</name>
    <dbReference type="NCBI Taxonomy" id="1121425"/>
    <lineage>
        <taxon>Bacteria</taxon>
        <taxon>Bacillati</taxon>
        <taxon>Bacillota</taxon>
        <taxon>Clostridia</taxon>
        <taxon>Eubacteriales</taxon>
        <taxon>Peptococcaceae</taxon>
        <taxon>Desulfofundulus</taxon>
    </lineage>
</organism>
<evidence type="ECO:0000313" key="2">
    <source>
        <dbReference type="EMBL" id="SHF31372.1"/>
    </source>
</evidence>
<feature type="domain" description="Helix-turn-helix" evidence="1">
    <location>
        <begin position="5"/>
        <end position="53"/>
    </location>
</feature>